<evidence type="ECO:0000313" key="9">
    <source>
        <dbReference type="Proteomes" id="UP000309601"/>
    </source>
</evidence>
<evidence type="ECO:0000313" key="10">
    <source>
        <dbReference type="Proteomes" id="UP000310685"/>
    </source>
</evidence>
<evidence type="ECO:0000313" key="6">
    <source>
        <dbReference type="EMBL" id="TIC66688.1"/>
    </source>
</evidence>
<dbReference type="InterPro" id="IPR027417">
    <property type="entry name" value="P-loop_NTPase"/>
</dbReference>
<feature type="compositionally biased region" description="Acidic residues" evidence="1">
    <location>
        <begin position="1"/>
        <end position="41"/>
    </location>
</feature>
<dbReference type="EMBL" id="SPRC01000016">
    <property type="protein sequence ID" value="TIB80385.1"/>
    <property type="molecule type" value="Genomic_DNA"/>
</dbReference>
<dbReference type="OMA" id="DHFAQKA"/>
<protein>
    <recommendedName>
        <fullName evidence="12">P-loop containing nucleoside triphosphate hydrolase protein</fullName>
    </recommendedName>
</protein>
<dbReference type="EMBL" id="SPRW01000043">
    <property type="protein sequence ID" value="TIC62710.1"/>
    <property type="molecule type" value="Genomic_DNA"/>
</dbReference>
<comment type="caution">
    <text evidence="4">The sequence shown here is derived from an EMBL/GenBank/DDBJ whole genome shotgun (WGS) entry which is preliminary data.</text>
</comment>
<dbReference type="EMBL" id="SPRX01000015">
    <property type="protein sequence ID" value="TIC66688.1"/>
    <property type="molecule type" value="Genomic_DNA"/>
</dbReference>
<evidence type="ECO:0000313" key="4">
    <source>
        <dbReference type="EMBL" id="TIC30713.1"/>
    </source>
</evidence>
<evidence type="ECO:0000313" key="8">
    <source>
        <dbReference type="Proteomes" id="UP000307169"/>
    </source>
</evidence>
<dbReference type="Gene3D" id="3.40.50.300">
    <property type="entry name" value="P-loop containing nucleotide triphosphate hydrolases"/>
    <property type="match status" value="1"/>
</dbReference>
<evidence type="ECO:0000313" key="7">
    <source>
        <dbReference type="Proteomes" id="UP000305647"/>
    </source>
</evidence>
<organism evidence="4 7">
    <name type="scientific">Wallemia mellicola</name>
    <dbReference type="NCBI Taxonomy" id="1708541"/>
    <lineage>
        <taxon>Eukaryota</taxon>
        <taxon>Fungi</taxon>
        <taxon>Dikarya</taxon>
        <taxon>Basidiomycota</taxon>
        <taxon>Wallemiomycotina</taxon>
        <taxon>Wallemiomycetes</taxon>
        <taxon>Wallemiales</taxon>
        <taxon>Wallemiaceae</taxon>
        <taxon>Wallemia</taxon>
    </lineage>
</organism>
<dbReference type="Proteomes" id="UP000310708">
    <property type="component" value="Unassembled WGS sequence"/>
</dbReference>
<evidence type="ECO:0000313" key="2">
    <source>
        <dbReference type="EMBL" id="TIB80385.1"/>
    </source>
</evidence>
<dbReference type="Pfam" id="PF14617">
    <property type="entry name" value="CMS1"/>
    <property type="match status" value="1"/>
</dbReference>
<dbReference type="EMBL" id="SPRO01000017">
    <property type="protein sequence ID" value="TIC30713.1"/>
    <property type="molecule type" value="Genomic_DNA"/>
</dbReference>
<feature type="compositionally biased region" description="Basic and acidic residues" evidence="1">
    <location>
        <begin position="45"/>
        <end position="54"/>
    </location>
</feature>
<dbReference type="GO" id="GO:0005634">
    <property type="term" value="C:nucleus"/>
    <property type="evidence" value="ECO:0007669"/>
    <property type="project" value="TreeGrafter"/>
</dbReference>
<dbReference type="Proteomes" id="UP000307169">
    <property type="component" value="Unassembled WGS sequence"/>
</dbReference>
<dbReference type="AlphaFoldDB" id="A0A4T0PFX6"/>
<evidence type="ECO:0000256" key="1">
    <source>
        <dbReference type="SAM" id="MobiDB-lite"/>
    </source>
</evidence>
<dbReference type="Proteomes" id="UP000309601">
    <property type="component" value="Unassembled WGS sequence"/>
</dbReference>
<feature type="region of interest" description="Disordered" evidence="1">
    <location>
        <begin position="1"/>
        <end position="71"/>
    </location>
</feature>
<evidence type="ECO:0000313" key="3">
    <source>
        <dbReference type="EMBL" id="TIB97759.1"/>
    </source>
</evidence>
<proteinExistence type="predicted"/>
<evidence type="ECO:0000313" key="5">
    <source>
        <dbReference type="EMBL" id="TIC62710.1"/>
    </source>
</evidence>
<reference evidence="7 8" key="1">
    <citation type="submission" date="2019-03" db="EMBL/GenBank/DDBJ databases">
        <title>Sequencing 25 genomes of Wallemia mellicola.</title>
        <authorList>
            <person name="Gostincar C."/>
        </authorList>
    </citation>
    <scope>NUCLEOTIDE SEQUENCE [LARGE SCALE GENOMIC DNA]</scope>
    <source>
        <strain evidence="3 8">EXF-1262</strain>
        <strain evidence="5 9">EXF-1274</strain>
        <strain evidence="2 10">EXF-6152</strain>
        <strain evidence="6 11">EXF-757</strain>
        <strain evidence="4 7">EXF-8738</strain>
    </source>
</reference>
<dbReference type="Proteomes" id="UP000310685">
    <property type="component" value="Unassembled WGS sequence"/>
</dbReference>
<dbReference type="GO" id="GO:0030686">
    <property type="term" value="C:90S preribosome"/>
    <property type="evidence" value="ECO:0007669"/>
    <property type="project" value="TreeGrafter"/>
</dbReference>
<dbReference type="SUPFAM" id="SSF52540">
    <property type="entry name" value="P-loop containing nucleoside triphosphate hydrolases"/>
    <property type="match status" value="1"/>
</dbReference>
<dbReference type="EMBL" id="SPRH01000044">
    <property type="protein sequence ID" value="TIB97759.1"/>
    <property type="molecule type" value="Genomic_DNA"/>
</dbReference>
<evidence type="ECO:0008006" key="12">
    <source>
        <dbReference type="Google" id="ProtNLM"/>
    </source>
</evidence>
<feature type="compositionally biased region" description="Basic residues" evidence="1">
    <location>
        <begin position="62"/>
        <end position="71"/>
    </location>
</feature>
<accession>A0A4T0PFX6</accession>
<sequence length="293" mass="33086">MSNGDDLNDDLDYNFDNIESDNDGSFVDEEFMAPNDSEETLEVATGKKRERDDAEPQQQTQQKKKKSKKTKQWFSQVPDIAKSSESSQYDFLVDQLKSAYSKLSDIELEEKLIPESAIEATTSYSQSRSKDTIVDFISSHFGSLKDSLSKQNKQNGSPRLLVICPSAIRCTDIVRSLKQLNPSKDVPIAKLFAKHIKLHEQKEFLQSNQTVIAVATPNRAKSLIEDGAFSTKYLGLILLDTSYVDDKQRTLFDVPEIKQQLFDFLGLKSIYERFKGDKGGQGEKGRKTALCLF</sequence>
<dbReference type="InterPro" id="IPR032704">
    <property type="entry name" value="Cms1"/>
</dbReference>
<dbReference type="PANTHER" id="PTHR24030:SF0">
    <property type="entry name" value="PROTEIN CMSS1"/>
    <property type="match status" value="1"/>
</dbReference>
<dbReference type="PANTHER" id="PTHR24030">
    <property type="entry name" value="PROTEIN CMSS1"/>
    <property type="match status" value="1"/>
</dbReference>
<gene>
    <name evidence="6" type="ORF">E3Q01_01582</name>
    <name evidence="5" type="ORF">E3Q02_03360</name>
    <name evidence="4" type="ORF">E3Q10_02001</name>
    <name evidence="3" type="ORF">E3Q17_03268</name>
    <name evidence="2" type="ORF">E3Q22_01904</name>
</gene>
<evidence type="ECO:0000313" key="11">
    <source>
        <dbReference type="Proteomes" id="UP000310708"/>
    </source>
</evidence>
<dbReference type="Proteomes" id="UP000305647">
    <property type="component" value="Unassembled WGS sequence"/>
</dbReference>
<name>A0A4T0PFX6_9BASI</name>